<sequence length="123" mass="13797">MPETLAPDQVRIYPKEGLSYVTPRIHLADTMRQMEKDIIRVEYPKTAPAVNQPEAPAPKVATPVNTKASLLGKILKDNKVTAGELIEWINKPKRTIEEIGIVMKGEARKTVKDAARERLNELL</sequence>
<gene>
    <name evidence="1" type="ORF">LCGC14_0463730</name>
</gene>
<dbReference type="AlphaFoldDB" id="A0A0F9SE98"/>
<protein>
    <submittedName>
        <fullName evidence="1">Uncharacterized protein</fullName>
    </submittedName>
</protein>
<name>A0A0F9SE98_9ZZZZ</name>
<reference evidence="1" key="1">
    <citation type="journal article" date="2015" name="Nature">
        <title>Complex archaea that bridge the gap between prokaryotes and eukaryotes.</title>
        <authorList>
            <person name="Spang A."/>
            <person name="Saw J.H."/>
            <person name="Jorgensen S.L."/>
            <person name="Zaremba-Niedzwiedzka K."/>
            <person name="Martijn J."/>
            <person name="Lind A.E."/>
            <person name="van Eijk R."/>
            <person name="Schleper C."/>
            <person name="Guy L."/>
            <person name="Ettema T.J."/>
        </authorList>
    </citation>
    <scope>NUCLEOTIDE SEQUENCE</scope>
</reference>
<dbReference type="EMBL" id="LAZR01000481">
    <property type="protein sequence ID" value="KKN67200.1"/>
    <property type="molecule type" value="Genomic_DNA"/>
</dbReference>
<proteinExistence type="predicted"/>
<organism evidence="1">
    <name type="scientific">marine sediment metagenome</name>
    <dbReference type="NCBI Taxonomy" id="412755"/>
    <lineage>
        <taxon>unclassified sequences</taxon>
        <taxon>metagenomes</taxon>
        <taxon>ecological metagenomes</taxon>
    </lineage>
</organism>
<accession>A0A0F9SE98</accession>
<evidence type="ECO:0000313" key="1">
    <source>
        <dbReference type="EMBL" id="KKN67200.1"/>
    </source>
</evidence>
<comment type="caution">
    <text evidence="1">The sequence shown here is derived from an EMBL/GenBank/DDBJ whole genome shotgun (WGS) entry which is preliminary data.</text>
</comment>